<organism evidence="1 2">
    <name type="scientific">Thalassiosira oceanica</name>
    <name type="common">Marine diatom</name>
    <dbReference type="NCBI Taxonomy" id="159749"/>
    <lineage>
        <taxon>Eukaryota</taxon>
        <taxon>Sar</taxon>
        <taxon>Stramenopiles</taxon>
        <taxon>Ochrophyta</taxon>
        <taxon>Bacillariophyta</taxon>
        <taxon>Coscinodiscophyceae</taxon>
        <taxon>Thalassiosirophycidae</taxon>
        <taxon>Thalassiosirales</taxon>
        <taxon>Thalassiosiraceae</taxon>
        <taxon>Thalassiosira</taxon>
    </lineage>
</organism>
<comment type="caution">
    <text evidence="1">The sequence shown here is derived from an EMBL/GenBank/DDBJ whole genome shotgun (WGS) entry which is preliminary data.</text>
</comment>
<name>K0T201_THAOC</name>
<gene>
    <name evidence="1" type="ORF">THAOC_06732</name>
</gene>
<dbReference type="EMBL" id="AGNL01006775">
    <property type="protein sequence ID" value="EJK71795.1"/>
    <property type="molecule type" value="Genomic_DNA"/>
</dbReference>
<proteinExistence type="predicted"/>
<evidence type="ECO:0000313" key="2">
    <source>
        <dbReference type="Proteomes" id="UP000266841"/>
    </source>
</evidence>
<protein>
    <submittedName>
        <fullName evidence="1">Uncharacterized protein</fullName>
    </submittedName>
</protein>
<dbReference type="Proteomes" id="UP000266841">
    <property type="component" value="Unassembled WGS sequence"/>
</dbReference>
<sequence>MHVHQLRHAAGLNSISLNREQAKRPRGGDCEQLWHLYEISLGHEQSQVVRLCLIPINLARAIESVERLSERPASGVRGDDGVYPARPSALYTPTGPLGWSVASVNLKQHIDAPSVVDLSAPILPPWQRGWSEGEMPLDAARYAIMSSVESAATGFNDLDGRALPRRRVLGLVGLCWFCARALARAKPASGGGTPGS</sequence>
<keyword evidence="2" id="KW-1185">Reference proteome</keyword>
<dbReference type="AlphaFoldDB" id="K0T201"/>
<reference evidence="1 2" key="1">
    <citation type="journal article" date="2012" name="Genome Biol.">
        <title>Genome and low-iron response of an oceanic diatom adapted to chronic iron limitation.</title>
        <authorList>
            <person name="Lommer M."/>
            <person name="Specht M."/>
            <person name="Roy A.S."/>
            <person name="Kraemer L."/>
            <person name="Andreson R."/>
            <person name="Gutowska M.A."/>
            <person name="Wolf J."/>
            <person name="Bergner S.V."/>
            <person name="Schilhabel M.B."/>
            <person name="Klostermeier U.C."/>
            <person name="Beiko R.G."/>
            <person name="Rosenstiel P."/>
            <person name="Hippler M."/>
            <person name="Laroche J."/>
        </authorList>
    </citation>
    <scope>NUCLEOTIDE SEQUENCE [LARGE SCALE GENOMIC DNA]</scope>
    <source>
        <strain evidence="1 2">CCMP1005</strain>
    </source>
</reference>
<accession>K0T201</accession>
<evidence type="ECO:0000313" key="1">
    <source>
        <dbReference type="EMBL" id="EJK71795.1"/>
    </source>
</evidence>